<name>A0A6N9T0C0_9HYPH</name>
<dbReference type="RefSeq" id="WP_163461033.1">
    <property type="nucleotide sequence ID" value="NZ_JAAAMG010000002.1"/>
</dbReference>
<organism evidence="2 3">
    <name type="scientific">Jiella pacifica</name>
    <dbReference type="NCBI Taxonomy" id="2696469"/>
    <lineage>
        <taxon>Bacteria</taxon>
        <taxon>Pseudomonadati</taxon>
        <taxon>Pseudomonadota</taxon>
        <taxon>Alphaproteobacteria</taxon>
        <taxon>Hyphomicrobiales</taxon>
        <taxon>Aurantimonadaceae</taxon>
        <taxon>Jiella</taxon>
    </lineage>
</organism>
<keyword evidence="1" id="KW-1133">Transmembrane helix</keyword>
<evidence type="ECO:0000256" key="1">
    <source>
        <dbReference type="SAM" id="Phobius"/>
    </source>
</evidence>
<evidence type="ECO:0000313" key="2">
    <source>
        <dbReference type="EMBL" id="NDW03389.1"/>
    </source>
</evidence>
<dbReference type="PANTHER" id="PTHR40394">
    <property type="entry name" value="LIPOPROTEIN-RELATED"/>
    <property type="match status" value="1"/>
</dbReference>
<protein>
    <submittedName>
        <fullName evidence="2">DUF3341 domain-containing protein</fullName>
    </submittedName>
</protein>
<dbReference type="PANTHER" id="PTHR40394:SF2">
    <property type="entry name" value="QUINOL:CYTOCHROME C OXIDOREDUCTASE MEMBRANE PROTEIN"/>
    <property type="match status" value="1"/>
</dbReference>
<dbReference type="InterPro" id="IPR021776">
    <property type="entry name" value="ActD"/>
</dbReference>
<keyword evidence="3" id="KW-1185">Reference proteome</keyword>
<dbReference type="Proteomes" id="UP000469011">
    <property type="component" value="Unassembled WGS sequence"/>
</dbReference>
<dbReference type="AlphaFoldDB" id="A0A6N9T0C0"/>
<feature type="transmembrane region" description="Helical" evidence="1">
    <location>
        <begin position="60"/>
        <end position="79"/>
    </location>
</feature>
<proteinExistence type="predicted"/>
<sequence>MKPRMLFAEFSTADALTDAVRAMASAQKGRRFETYTPYSIPDLDEIAAAQGARPSPVRTVMVAAAAVGAALMFFLQYWSSVEAYPFNSGGRPYNAWPTFMLTTFEITVLSAAIGGFVTLVVTGRLGRLYNPVFDWDGIERASDDRFMLEVELDPVSTSDPVVDRALSDLLRHHGALTVRERVA</sequence>
<evidence type="ECO:0000313" key="3">
    <source>
        <dbReference type="Proteomes" id="UP000469011"/>
    </source>
</evidence>
<keyword evidence="1" id="KW-0472">Membrane</keyword>
<comment type="caution">
    <text evidence="2">The sequence shown here is derived from an EMBL/GenBank/DDBJ whole genome shotgun (WGS) entry which is preliminary data.</text>
</comment>
<gene>
    <name evidence="2" type="ORF">GTK09_03020</name>
</gene>
<dbReference type="EMBL" id="JAAAMG010000002">
    <property type="protein sequence ID" value="NDW03389.1"/>
    <property type="molecule type" value="Genomic_DNA"/>
</dbReference>
<dbReference type="Pfam" id="PF11821">
    <property type="entry name" value="ActD"/>
    <property type="match status" value="1"/>
</dbReference>
<keyword evidence="1" id="KW-0812">Transmembrane</keyword>
<accession>A0A6N9T0C0</accession>
<feature type="transmembrane region" description="Helical" evidence="1">
    <location>
        <begin position="99"/>
        <end position="121"/>
    </location>
</feature>
<reference evidence="2 3" key="1">
    <citation type="submission" date="2020-01" db="EMBL/GenBank/DDBJ databases">
        <title>Jiella pacifica sp. nov.</title>
        <authorList>
            <person name="Xue Z."/>
            <person name="Zhu S."/>
            <person name="Chen J."/>
            <person name="Yang J."/>
        </authorList>
    </citation>
    <scope>NUCLEOTIDE SEQUENCE [LARGE SCALE GENOMIC DNA]</scope>
    <source>
        <strain evidence="2 3">40Bstr34</strain>
    </source>
</reference>